<evidence type="ECO:0000313" key="1">
    <source>
        <dbReference type="EMBL" id="CSA24453.1"/>
    </source>
</evidence>
<name>A0A655PST7_VIBCL</name>
<dbReference type="Proteomes" id="UP000044806">
    <property type="component" value="Unassembled WGS sequence"/>
</dbReference>
<dbReference type="AlphaFoldDB" id="A0A655PST7"/>
<sequence length="82" mass="8640">MAGPTKCTPPASTFTKLPPAFRVNSAPASTTIFAPLLSEISLPASTAMRCPTLCCSDAPTSWLLSSAILLRTSPSTVKCWLR</sequence>
<protein>
    <submittedName>
        <fullName evidence="1">Uncharacterized protein</fullName>
    </submittedName>
</protein>
<reference evidence="1 2" key="1">
    <citation type="submission" date="2015-07" db="EMBL/GenBank/DDBJ databases">
        <authorList>
            <consortium name="Pathogen Informatics"/>
        </authorList>
    </citation>
    <scope>NUCLEOTIDE SEQUENCE [LARGE SCALE GENOMIC DNA]</scope>
    <source>
        <strain evidence="1 2">A51</strain>
    </source>
</reference>
<evidence type="ECO:0000313" key="2">
    <source>
        <dbReference type="Proteomes" id="UP000044806"/>
    </source>
</evidence>
<accession>A0A655PST7</accession>
<gene>
    <name evidence="1" type="ORF">ERS013165_01111</name>
</gene>
<dbReference type="EMBL" id="CWOW01000004">
    <property type="protein sequence ID" value="CSA24453.1"/>
    <property type="molecule type" value="Genomic_DNA"/>
</dbReference>
<proteinExistence type="predicted"/>
<organism evidence="1 2">
    <name type="scientific">Vibrio cholerae</name>
    <dbReference type="NCBI Taxonomy" id="666"/>
    <lineage>
        <taxon>Bacteria</taxon>
        <taxon>Pseudomonadati</taxon>
        <taxon>Pseudomonadota</taxon>
        <taxon>Gammaproteobacteria</taxon>
        <taxon>Vibrionales</taxon>
        <taxon>Vibrionaceae</taxon>
        <taxon>Vibrio</taxon>
    </lineage>
</organism>